<evidence type="ECO:0000313" key="1">
    <source>
        <dbReference type="EMBL" id="BBE17748.1"/>
    </source>
</evidence>
<dbReference type="Proteomes" id="UP001193389">
    <property type="component" value="Chromosome"/>
</dbReference>
<name>A0A5K7S863_9BACT</name>
<sequence length="97" mass="11216">MASRQRLKKEIDYVVSDLILDCFTFNNLQQKPDDEAVLQIVQETLTLRNSLRYQVNHPESKDVKQSVKSYFDNIAKVLIDTVEESYVKLGKLINPDA</sequence>
<proteinExistence type="predicted"/>
<gene>
    <name evidence="1" type="ORF">AQPE_1905</name>
</gene>
<dbReference type="EMBL" id="AP018694">
    <property type="protein sequence ID" value="BBE17748.1"/>
    <property type="molecule type" value="Genomic_DNA"/>
</dbReference>
<dbReference type="RefSeq" id="WP_318350721.1">
    <property type="nucleotide sequence ID" value="NZ_AP018694.1"/>
</dbReference>
<keyword evidence="2" id="KW-1185">Reference proteome</keyword>
<evidence type="ECO:0000313" key="2">
    <source>
        <dbReference type="Proteomes" id="UP001193389"/>
    </source>
</evidence>
<protein>
    <submittedName>
        <fullName evidence="1">Uncharacterized protein</fullName>
    </submittedName>
</protein>
<reference evidence="1" key="1">
    <citation type="journal article" date="2020" name="Int. J. Syst. Evol. Microbiol.">
        <title>Aquipluma nitroreducens gen. nov. sp. nov., a novel facultatively anaerobic bacterium isolated from a freshwater lake.</title>
        <authorList>
            <person name="Watanabe M."/>
            <person name="Kojima H."/>
            <person name="Fukui M."/>
        </authorList>
    </citation>
    <scope>NUCLEOTIDE SEQUENCE</scope>
    <source>
        <strain evidence="1">MeG22</strain>
    </source>
</reference>
<organism evidence="1 2">
    <name type="scientific">Aquipluma nitroreducens</name>
    <dbReference type="NCBI Taxonomy" id="2010828"/>
    <lineage>
        <taxon>Bacteria</taxon>
        <taxon>Pseudomonadati</taxon>
        <taxon>Bacteroidota</taxon>
        <taxon>Bacteroidia</taxon>
        <taxon>Marinilabiliales</taxon>
        <taxon>Prolixibacteraceae</taxon>
        <taxon>Aquipluma</taxon>
    </lineage>
</organism>
<accession>A0A5K7S863</accession>
<dbReference type="KEGG" id="anf:AQPE_1905"/>
<dbReference type="AlphaFoldDB" id="A0A5K7S863"/>